<dbReference type="Gene3D" id="3.40.50.300">
    <property type="entry name" value="P-loop containing nucleotide triphosphate hydrolases"/>
    <property type="match status" value="2"/>
</dbReference>
<dbReference type="PROSITE" id="PS50893">
    <property type="entry name" value="ABC_TRANSPORTER_2"/>
    <property type="match status" value="1"/>
</dbReference>
<evidence type="ECO:0000313" key="5">
    <source>
        <dbReference type="EMBL" id="RXW33560.1"/>
    </source>
</evidence>
<dbReference type="AlphaFoldDB" id="A0A4Q2EIY0"/>
<gene>
    <name evidence="5" type="ORF">C1706_02070</name>
</gene>
<evidence type="ECO:0000313" key="6">
    <source>
        <dbReference type="Proteomes" id="UP000290624"/>
    </source>
</evidence>
<dbReference type="OrthoDB" id="5592724at2"/>
<accession>A0A4Q2EIY0</accession>
<proteinExistence type="predicted"/>
<dbReference type="InterPro" id="IPR027417">
    <property type="entry name" value="P-loop_NTPase"/>
</dbReference>
<dbReference type="Pfam" id="PF00005">
    <property type="entry name" value="ABC_tran"/>
    <property type="match status" value="2"/>
</dbReference>
<sequence>MLVVQRIPFFAERREIPLPYPAIVVSDLSFAYPGADTVLDSLTAAFSGGRTGLIGANGVGKSTLLRLIAGELSPTRGSITIHADAPVGYLPQNLVLDTAASVADLLGVGPILRALDAIEAGDPDPQHFDAIGDAWDAPDRAAARLAAVVATLGPAPDLRRPIGTLSGGEAILTALVGLELARTPVVVLDEPTNNLDADARHRLMGLIASWKGTLLISSHDTTLLDTLDATAELSSGALTVFGGGYSAFLQAQEQTQQAARQAVRTAEQRLRTERHQRIEAQTRQARSVRHGKAQRESGVLPVVMDYRQNRAEKAQAGDRSTLAAREAAAEAALSEAQSRVRVSEELTLVLPDPHVGSGRRLAELNGAHQRPIIAGPERVAIVGPNGVGKTTLLASLVSGEPSRLTASGVLTTDRVGYVPQRLDPLSDEETVLTALTLRAPHVEDRDLRNRLAAFGLRGRIVEQQVGSLSGGERFRAVLAVLLLAEPAPQLLILDEPSQDLGGMPSVCAFSLLRLGAVG</sequence>
<organism evidence="5 6">
    <name type="scientific">Propioniciclava flava</name>
    <dbReference type="NCBI Taxonomy" id="2072026"/>
    <lineage>
        <taxon>Bacteria</taxon>
        <taxon>Bacillati</taxon>
        <taxon>Actinomycetota</taxon>
        <taxon>Actinomycetes</taxon>
        <taxon>Propionibacteriales</taxon>
        <taxon>Propionibacteriaceae</taxon>
        <taxon>Propioniciclava</taxon>
    </lineage>
</organism>
<keyword evidence="1" id="KW-0677">Repeat</keyword>
<feature type="domain" description="ABC transporter" evidence="4">
    <location>
        <begin position="23"/>
        <end position="260"/>
    </location>
</feature>
<dbReference type="PANTHER" id="PTHR19211:SF6">
    <property type="entry name" value="BLL7188 PROTEIN"/>
    <property type="match status" value="1"/>
</dbReference>
<protein>
    <submittedName>
        <fullName evidence="5">ABC transporter</fullName>
    </submittedName>
</protein>
<dbReference type="SUPFAM" id="SSF52540">
    <property type="entry name" value="P-loop containing nucleoside triphosphate hydrolases"/>
    <property type="match status" value="2"/>
</dbReference>
<dbReference type="EMBL" id="PPCV01000001">
    <property type="protein sequence ID" value="RXW33560.1"/>
    <property type="molecule type" value="Genomic_DNA"/>
</dbReference>
<keyword evidence="2" id="KW-0547">Nucleotide-binding</keyword>
<dbReference type="Proteomes" id="UP000290624">
    <property type="component" value="Unassembled WGS sequence"/>
</dbReference>
<dbReference type="InterPro" id="IPR003593">
    <property type="entry name" value="AAA+_ATPase"/>
</dbReference>
<evidence type="ECO:0000259" key="4">
    <source>
        <dbReference type="PROSITE" id="PS50893"/>
    </source>
</evidence>
<dbReference type="PANTHER" id="PTHR19211">
    <property type="entry name" value="ATP-BINDING TRANSPORT PROTEIN-RELATED"/>
    <property type="match status" value="1"/>
</dbReference>
<keyword evidence="3" id="KW-0067">ATP-binding</keyword>
<evidence type="ECO:0000256" key="3">
    <source>
        <dbReference type="ARBA" id="ARBA00022840"/>
    </source>
</evidence>
<dbReference type="SMART" id="SM00382">
    <property type="entry name" value="AAA"/>
    <property type="match status" value="2"/>
</dbReference>
<dbReference type="InterPro" id="IPR050611">
    <property type="entry name" value="ABCF"/>
</dbReference>
<dbReference type="GO" id="GO:0005524">
    <property type="term" value="F:ATP binding"/>
    <property type="evidence" value="ECO:0007669"/>
    <property type="project" value="UniProtKB-KW"/>
</dbReference>
<comment type="caution">
    <text evidence="5">The sequence shown here is derived from an EMBL/GenBank/DDBJ whole genome shotgun (WGS) entry which is preliminary data.</text>
</comment>
<evidence type="ECO:0000256" key="2">
    <source>
        <dbReference type="ARBA" id="ARBA00022741"/>
    </source>
</evidence>
<dbReference type="InterPro" id="IPR003439">
    <property type="entry name" value="ABC_transporter-like_ATP-bd"/>
</dbReference>
<name>A0A4Q2EIY0_9ACTN</name>
<keyword evidence="6" id="KW-1185">Reference proteome</keyword>
<reference evidence="5 6" key="1">
    <citation type="submission" date="2018-01" db="EMBL/GenBank/DDBJ databases">
        <title>Lactibacter flavus gen. nov., sp. nov., a novel bacterium of the family Propionibacteriaceae isolated from raw milk and dairy products.</title>
        <authorList>
            <person name="Wenning M."/>
            <person name="Breitenwieser F."/>
            <person name="Huptas C."/>
            <person name="von Neubeck M."/>
            <person name="Busse H.-J."/>
            <person name="Scherer S."/>
        </authorList>
    </citation>
    <scope>NUCLEOTIDE SEQUENCE [LARGE SCALE GENOMIC DNA]</scope>
    <source>
        <strain evidence="5 6">VG341</strain>
    </source>
</reference>
<dbReference type="GO" id="GO:0016887">
    <property type="term" value="F:ATP hydrolysis activity"/>
    <property type="evidence" value="ECO:0007669"/>
    <property type="project" value="InterPro"/>
</dbReference>
<evidence type="ECO:0000256" key="1">
    <source>
        <dbReference type="ARBA" id="ARBA00022737"/>
    </source>
</evidence>